<organism evidence="3 4">
    <name type="scientific">Pseudocercospora fuligena</name>
    <dbReference type="NCBI Taxonomy" id="685502"/>
    <lineage>
        <taxon>Eukaryota</taxon>
        <taxon>Fungi</taxon>
        <taxon>Dikarya</taxon>
        <taxon>Ascomycota</taxon>
        <taxon>Pezizomycotina</taxon>
        <taxon>Dothideomycetes</taxon>
        <taxon>Dothideomycetidae</taxon>
        <taxon>Mycosphaerellales</taxon>
        <taxon>Mycosphaerellaceae</taxon>
        <taxon>Pseudocercospora</taxon>
    </lineage>
</organism>
<feature type="compositionally biased region" description="Low complexity" evidence="2">
    <location>
        <begin position="15"/>
        <end position="35"/>
    </location>
</feature>
<dbReference type="EMBL" id="JABCIY010000219">
    <property type="protein sequence ID" value="KAF7187955.1"/>
    <property type="molecule type" value="Genomic_DNA"/>
</dbReference>
<feature type="compositionally biased region" description="Basic residues" evidence="2">
    <location>
        <begin position="178"/>
        <end position="192"/>
    </location>
</feature>
<feature type="compositionally biased region" description="Low complexity" evidence="2">
    <location>
        <begin position="122"/>
        <end position="147"/>
    </location>
</feature>
<feature type="region of interest" description="Disordered" evidence="2">
    <location>
        <begin position="1"/>
        <end position="201"/>
    </location>
</feature>
<keyword evidence="1" id="KW-0175">Coiled coil</keyword>
<feature type="compositionally biased region" description="Polar residues" evidence="2">
    <location>
        <begin position="88"/>
        <end position="97"/>
    </location>
</feature>
<reference evidence="3" key="1">
    <citation type="submission" date="2020-04" db="EMBL/GenBank/DDBJ databases">
        <title>Draft genome resource of the tomato pathogen Pseudocercospora fuligena.</title>
        <authorList>
            <person name="Zaccaron A."/>
        </authorList>
    </citation>
    <scope>NUCLEOTIDE SEQUENCE</scope>
    <source>
        <strain evidence="3">PF001</strain>
    </source>
</reference>
<sequence length="593" mass="68666">MVSPPITPPRRSLRSRSTSRSPTTSAWSRASSRNRLNLQEELDALDQRLEDGYEEQEWSPTSVQSRGRRPLTPARSMGSPRKRPPQPTFNKFETPEQSPEKPVSSGYESYRPQYEQPRLRKSSSPYSSPIRSTPRRSSTPGRSVTPRGQREPPQRLSPTYSHATYQNAFNKLDTMSRSRSRSRPRSRSRSRPPKSPQSSSFAKVLEHIPGFGTPSYQKNAALIFIAIFVLWMFGAFSPEPVLPVQDDSVVWSLGHVAEEWFMPIPSEFYVDMDHAIAVLANGTRFVKQLEKDAALLDRQLATRKSESKIMEFTSPSLRAVLPQAYEDSRELLRFCADYNNHSASIEHRIKQDIFLRAGSDLKALRWELTRFRVSSQQSKTWYGRWSEEGWRKAGLGLPEPTKLRQKVFDGLYDFLTFQSSVVHKLWWDSTEFEWDAGNLWQAYKLHFSRSVEEVEKAAHEACVRDYEIHSQEGQDEDDSSSQNREDECDTVNPHGFIRDANLLDHEQQLATLKSDINKIQKTLDKWDKKIGRILTEYRNDMGRQLTGPEMEARWRAWVYSIEEQELERKRENGELSEEEMSGVETTQTIRWAY</sequence>
<dbReference type="OrthoDB" id="3647163at2759"/>
<feature type="compositionally biased region" description="Polar residues" evidence="2">
    <location>
        <begin position="156"/>
        <end position="175"/>
    </location>
</feature>
<feature type="coiled-coil region" evidence="1">
    <location>
        <begin position="502"/>
        <end position="529"/>
    </location>
</feature>
<dbReference type="Proteomes" id="UP000660729">
    <property type="component" value="Unassembled WGS sequence"/>
</dbReference>
<evidence type="ECO:0000256" key="1">
    <source>
        <dbReference type="SAM" id="Coils"/>
    </source>
</evidence>
<evidence type="ECO:0000313" key="3">
    <source>
        <dbReference type="EMBL" id="KAF7187955.1"/>
    </source>
</evidence>
<feature type="region of interest" description="Disordered" evidence="2">
    <location>
        <begin position="469"/>
        <end position="489"/>
    </location>
</feature>
<protein>
    <submittedName>
        <fullName evidence="3">Uncharacterized protein</fullName>
    </submittedName>
</protein>
<dbReference type="AlphaFoldDB" id="A0A8H6VIF5"/>
<evidence type="ECO:0000313" key="4">
    <source>
        <dbReference type="Proteomes" id="UP000660729"/>
    </source>
</evidence>
<accession>A0A8H6VIF5</accession>
<proteinExistence type="predicted"/>
<gene>
    <name evidence="3" type="ORF">HII31_10855</name>
</gene>
<name>A0A8H6VIF5_9PEZI</name>
<evidence type="ECO:0000256" key="2">
    <source>
        <dbReference type="SAM" id="MobiDB-lite"/>
    </source>
</evidence>
<keyword evidence="4" id="KW-1185">Reference proteome</keyword>
<comment type="caution">
    <text evidence="3">The sequence shown here is derived from an EMBL/GenBank/DDBJ whole genome shotgun (WGS) entry which is preliminary data.</text>
</comment>